<dbReference type="AlphaFoldDB" id="A0A1H8QTF7"/>
<proteinExistence type="predicted"/>
<protein>
    <submittedName>
        <fullName evidence="2">Crotonobetainyl-CoA:carnitine CoA-transferase CaiB</fullName>
    </submittedName>
</protein>
<accession>A0A1H8QTF7</accession>
<dbReference type="InterPro" id="IPR023606">
    <property type="entry name" value="CoA-Trfase_III_dom_1_sf"/>
</dbReference>
<dbReference type="STRING" id="673521.SAMN05660991_00774"/>
<evidence type="ECO:0000313" key="2">
    <source>
        <dbReference type="EMBL" id="SEO57113.1"/>
    </source>
</evidence>
<reference evidence="3" key="1">
    <citation type="submission" date="2016-10" db="EMBL/GenBank/DDBJ databases">
        <authorList>
            <person name="Varghese N."/>
            <person name="Submissions S."/>
        </authorList>
    </citation>
    <scope>NUCLEOTIDE SEQUENCE [LARGE SCALE GENOMIC DNA]</scope>
    <source>
        <strain evidence="3">DSM 45413</strain>
    </source>
</reference>
<gene>
    <name evidence="2" type="ORF">SAMN05660991_00774</name>
</gene>
<sequence>MLPLHGITVVSLEQAVAAPFATRQLADLGARVIKVERPGAGDFARDYDRSVNGEASYFVWLNRGKESIELDLKAPEDRAVLDAMLDEADVLLQNLIPGAVARLGLDAETLRSRRPELIHCSISGYGSSGPYRSKKAYDLLVQCEAGIVSATGSPDEPAKVGISIADIATGMYAYTGVLTALYERTRTGLGSTIEVAMLDALGEWMMQPAYYSVYGGRPTQRTGARHSSIAPYGPYRTGDGSAVFLGVQNDREWALVCREVLGRPDLVDDPRFAHNTERVENNDQITPLIEAAWSGRTADEAVEKLDDVGIACARLRTPAEFFEHPQLQARDRWRNVDTAGGPIQALLPPVTVAGREPAMGPVPALGADNAALRAEFAPKPS</sequence>
<evidence type="ECO:0000313" key="3">
    <source>
        <dbReference type="Proteomes" id="UP000198960"/>
    </source>
</evidence>
<dbReference type="OrthoDB" id="3561197at2"/>
<dbReference type="InterPro" id="IPR003673">
    <property type="entry name" value="CoA-Trfase_fam_III"/>
</dbReference>
<dbReference type="Gene3D" id="3.30.1540.10">
    <property type="entry name" value="formyl-coa transferase, domain 3"/>
    <property type="match status" value="1"/>
</dbReference>
<dbReference type="Gene3D" id="3.40.50.10540">
    <property type="entry name" value="Crotonobetainyl-coa:carnitine coa-transferase, domain 1"/>
    <property type="match status" value="1"/>
</dbReference>
<dbReference type="Pfam" id="PF02515">
    <property type="entry name" value="CoA_transf_3"/>
    <property type="match status" value="1"/>
</dbReference>
<dbReference type="PANTHER" id="PTHR48207:SF3">
    <property type="entry name" value="SUCCINATE--HYDROXYMETHYLGLUTARATE COA-TRANSFERASE"/>
    <property type="match status" value="1"/>
</dbReference>
<evidence type="ECO:0000256" key="1">
    <source>
        <dbReference type="ARBA" id="ARBA00022679"/>
    </source>
</evidence>
<dbReference type="SUPFAM" id="SSF89796">
    <property type="entry name" value="CoA-transferase family III (CaiB/BaiF)"/>
    <property type="match status" value="1"/>
</dbReference>
<dbReference type="InterPro" id="IPR050483">
    <property type="entry name" value="CoA-transferase_III_domain"/>
</dbReference>
<dbReference type="Proteomes" id="UP000198960">
    <property type="component" value="Unassembled WGS sequence"/>
</dbReference>
<dbReference type="InterPro" id="IPR044855">
    <property type="entry name" value="CoA-Trfase_III_dom3_sf"/>
</dbReference>
<dbReference type="RefSeq" id="WP_091940376.1">
    <property type="nucleotide sequence ID" value="NZ_FOEE01000002.1"/>
</dbReference>
<keyword evidence="1 2" id="KW-0808">Transferase</keyword>
<name>A0A1H8QTF7_9ACTN</name>
<dbReference type="PANTHER" id="PTHR48207">
    <property type="entry name" value="SUCCINATE--HYDROXYMETHYLGLUTARATE COA-TRANSFERASE"/>
    <property type="match status" value="1"/>
</dbReference>
<dbReference type="EMBL" id="FOEE01000002">
    <property type="protein sequence ID" value="SEO57113.1"/>
    <property type="molecule type" value="Genomic_DNA"/>
</dbReference>
<organism evidence="2 3">
    <name type="scientific">Trujillonella endophytica</name>
    <dbReference type="NCBI Taxonomy" id="673521"/>
    <lineage>
        <taxon>Bacteria</taxon>
        <taxon>Bacillati</taxon>
        <taxon>Actinomycetota</taxon>
        <taxon>Actinomycetes</taxon>
        <taxon>Geodermatophilales</taxon>
        <taxon>Geodermatophilaceae</taxon>
        <taxon>Trujillonella</taxon>
    </lineage>
</organism>
<keyword evidence="3" id="KW-1185">Reference proteome</keyword>
<dbReference type="GO" id="GO:0008410">
    <property type="term" value="F:CoA-transferase activity"/>
    <property type="evidence" value="ECO:0007669"/>
    <property type="project" value="TreeGrafter"/>
</dbReference>